<comment type="caution">
    <text evidence="3">The sequence shown here is derived from an EMBL/GenBank/DDBJ whole genome shotgun (WGS) entry which is preliminary data.</text>
</comment>
<dbReference type="EMBL" id="AZHD01000014">
    <property type="protein sequence ID" value="OAA57544.1"/>
    <property type="molecule type" value="Genomic_DNA"/>
</dbReference>
<sequence length="539" mass="57894">MKHQAALVTAALAVPGLGSSLVTDYNVISQFWGQLSPYRDNDENYFGVHDVGVPAGCGLEQTHLLQRHAQRFGTGEFDDAPNDALFAAKVAAWAAAASRNSSSSSAGSGFTGPLAFLNGYTYLLGEQYLTGVGAVTEFAAGVDFWNRYGRLLFDAAPGQLAYNASFANGTARPVKPVLRTTSQSRIWNSQINWALGFFGPSYQATPDPALAGWTAPFDVVVIQEGGTENDTLASYDSCHDDGLEPTVDLGDQDMWAYLPRYLGAATARLQAYAPAGVTLTVNDTYAMQSLCAYETAYLGESNFCPLFTLDEWAGFEVTLDAEYYYDYAYGNPTGRAQGIGYLQELLARLTGQYIPVSNTSVNASLTDNPDDFPLGQPLYADFTHDDIIVSVLTAMSLDYFRDAPPLTQWPPNPHRRFVLSHMTPFGGRMVTEVYGCADADPAAVTAHSTLSTRASNGYDAANAPHKFVRLRLNNGVLPVQTIRGGACAGRTDGLCPLPAFLASQANATALANYAYACGGNYTLSNPLNETDYDGTIFAA</sequence>
<dbReference type="STRING" id="1081102.A0A167QDN0"/>
<accession>A0A167QDN0</accession>
<dbReference type="InterPro" id="IPR000560">
    <property type="entry name" value="His_Pase_clade-2"/>
</dbReference>
<dbReference type="OrthoDB" id="6509975at2759"/>
<proteinExistence type="predicted"/>
<dbReference type="Gene3D" id="3.40.50.1240">
    <property type="entry name" value="Phosphoglycerate mutase-like"/>
    <property type="match status" value="1"/>
</dbReference>
<keyword evidence="2" id="KW-0732">Signal</keyword>
<dbReference type="CDD" id="cd07061">
    <property type="entry name" value="HP_HAP_like"/>
    <property type="match status" value="1"/>
</dbReference>
<dbReference type="InterPro" id="IPR029033">
    <property type="entry name" value="His_PPase_superfam"/>
</dbReference>
<dbReference type="SUPFAM" id="SSF53254">
    <property type="entry name" value="Phosphoglycerate mutase-like"/>
    <property type="match status" value="1"/>
</dbReference>
<dbReference type="Proteomes" id="UP000076874">
    <property type="component" value="Unassembled WGS sequence"/>
</dbReference>
<protein>
    <submittedName>
        <fullName evidence="3">Histidine phosphatase</fullName>
    </submittedName>
</protein>
<feature type="signal peptide" evidence="2">
    <location>
        <begin position="1"/>
        <end position="20"/>
    </location>
</feature>
<evidence type="ECO:0000256" key="2">
    <source>
        <dbReference type="SAM" id="SignalP"/>
    </source>
</evidence>
<keyword evidence="1" id="KW-0378">Hydrolase</keyword>
<evidence type="ECO:0000313" key="3">
    <source>
        <dbReference type="EMBL" id="OAA57544.1"/>
    </source>
</evidence>
<dbReference type="PANTHER" id="PTHR20963">
    <property type="entry name" value="MULTIPLE INOSITOL POLYPHOSPHATE PHOSPHATASE-RELATED"/>
    <property type="match status" value="1"/>
</dbReference>
<keyword evidence="4" id="KW-1185">Reference proteome</keyword>
<dbReference type="AlphaFoldDB" id="A0A167QDN0"/>
<feature type="chain" id="PRO_5007891488" evidence="2">
    <location>
        <begin position="21"/>
        <end position="539"/>
    </location>
</feature>
<gene>
    <name evidence="3" type="ORF">SPI_07203</name>
</gene>
<evidence type="ECO:0000256" key="1">
    <source>
        <dbReference type="ARBA" id="ARBA00022801"/>
    </source>
</evidence>
<evidence type="ECO:0000313" key="4">
    <source>
        <dbReference type="Proteomes" id="UP000076874"/>
    </source>
</evidence>
<dbReference type="PANTHER" id="PTHR20963:SF43">
    <property type="entry name" value="PUTATIVE (AFU_ORTHOLOGUE AFUA_7G01240)-RELATED"/>
    <property type="match status" value="1"/>
</dbReference>
<reference evidence="3 4" key="1">
    <citation type="journal article" date="2016" name="Genome Biol. Evol.">
        <title>Divergent and convergent evolution of fungal pathogenicity.</title>
        <authorList>
            <person name="Shang Y."/>
            <person name="Xiao G."/>
            <person name="Zheng P."/>
            <person name="Cen K."/>
            <person name="Zhan S."/>
            <person name="Wang C."/>
        </authorList>
    </citation>
    <scope>NUCLEOTIDE SEQUENCE [LARGE SCALE GENOMIC DNA]</scope>
    <source>
        <strain evidence="3 4">RCEF 264</strain>
    </source>
</reference>
<dbReference type="Pfam" id="PF00328">
    <property type="entry name" value="His_Phos_2"/>
    <property type="match status" value="1"/>
</dbReference>
<dbReference type="GO" id="GO:0003993">
    <property type="term" value="F:acid phosphatase activity"/>
    <property type="evidence" value="ECO:0007669"/>
    <property type="project" value="TreeGrafter"/>
</dbReference>
<organism evidence="3 4">
    <name type="scientific">Niveomyces insectorum RCEF 264</name>
    <dbReference type="NCBI Taxonomy" id="1081102"/>
    <lineage>
        <taxon>Eukaryota</taxon>
        <taxon>Fungi</taxon>
        <taxon>Dikarya</taxon>
        <taxon>Ascomycota</taxon>
        <taxon>Pezizomycotina</taxon>
        <taxon>Sordariomycetes</taxon>
        <taxon>Hypocreomycetidae</taxon>
        <taxon>Hypocreales</taxon>
        <taxon>Cordycipitaceae</taxon>
        <taxon>Niveomyces</taxon>
    </lineage>
</organism>
<name>A0A167QDN0_9HYPO</name>